<sequence length="64" mass="7123">MQIAWLANVLMLADGETEGYLYQRLPILSSLTCQGSSATAYVCEDFTCALPVTDPQELRRLLLE</sequence>
<dbReference type="Proteomes" id="UP000193380">
    <property type="component" value="Unassembled WGS sequence"/>
</dbReference>
<organism evidence="1 2">
    <name type="scientific">Oncorhynchus mykiss</name>
    <name type="common">Rainbow trout</name>
    <name type="synonym">Salmo gairdneri</name>
    <dbReference type="NCBI Taxonomy" id="8022"/>
    <lineage>
        <taxon>Eukaryota</taxon>
        <taxon>Metazoa</taxon>
        <taxon>Chordata</taxon>
        <taxon>Craniata</taxon>
        <taxon>Vertebrata</taxon>
        <taxon>Euteleostomi</taxon>
        <taxon>Actinopterygii</taxon>
        <taxon>Neopterygii</taxon>
        <taxon>Teleostei</taxon>
        <taxon>Protacanthopterygii</taxon>
        <taxon>Salmoniformes</taxon>
        <taxon>Salmonidae</taxon>
        <taxon>Salmoninae</taxon>
        <taxon>Oncorhynchus</taxon>
    </lineage>
</organism>
<name>A0A060XX85_ONCMY</name>
<gene>
    <name evidence="1" type="ORF">GSONMT00019915001</name>
</gene>
<evidence type="ECO:0000313" key="1">
    <source>
        <dbReference type="EMBL" id="CDQ83882.1"/>
    </source>
</evidence>
<dbReference type="PaxDb" id="8022-A0A060XX85"/>
<accession>A0A060XX85</accession>
<evidence type="ECO:0000313" key="2">
    <source>
        <dbReference type="Proteomes" id="UP000193380"/>
    </source>
</evidence>
<proteinExistence type="predicted"/>
<dbReference type="STRING" id="8022.A0A060XX85"/>
<reference evidence="1" key="2">
    <citation type="submission" date="2014-03" db="EMBL/GenBank/DDBJ databases">
        <authorList>
            <person name="Genoscope - CEA"/>
        </authorList>
    </citation>
    <scope>NUCLEOTIDE SEQUENCE</scope>
</reference>
<dbReference type="EMBL" id="FR906278">
    <property type="protein sequence ID" value="CDQ83882.1"/>
    <property type="molecule type" value="Genomic_DNA"/>
</dbReference>
<evidence type="ECO:0008006" key="3">
    <source>
        <dbReference type="Google" id="ProtNLM"/>
    </source>
</evidence>
<reference evidence="1" key="1">
    <citation type="journal article" date="2014" name="Nat. Commun.">
        <title>The rainbow trout genome provides novel insights into evolution after whole-genome duplication in vertebrates.</title>
        <authorList>
            <person name="Berthelot C."/>
            <person name="Brunet F."/>
            <person name="Chalopin D."/>
            <person name="Juanchich A."/>
            <person name="Bernard M."/>
            <person name="Noel B."/>
            <person name="Bento P."/>
            <person name="Da Silva C."/>
            <person name="Labadie K."/>
            <person name="Alberti A."/>
            <person name="Aury J.M."/>
            <person name="Louis A."/>
            <person name="Dehais P."/>
            <person name="Bardou P."/>
            <person name="Montfort J."/>
            <person name="Klopp C."/>
            <person name="Cabau C."/>
            <person name="Gaspin C."/>
            <person name="Thorgaard G.H."/>
            <person name="Boussaha M."/>
            <person name="Quillet E."/>
            <person name="Guyomard R."/>
            <person name="Galiana D."/>
            <person name="Bobe J."/>
            <person name="Volff J.N."/>
            <person name="Genet C."/>
            <person name="Wincker P."/>
            <person name="Jaillon O."/>
            <person name="Roest Crollius H."/>
            <person name="Guiguen Y."/>
        </authorList>
    </citation>
    <scope>NUCLEOTIDE SEQUENCE [LARGE SCALE GENOMIC DNA]</scope>
</reference>
<dbReference type="AlphaFoldDB" id="A0A060XX85"/>
<protein>
    <recommendedName>
        <fullName evidence="3">Thioredoxin domain-containing protein</fullName>
    </recommendedName>
</protein>